<accession>A0A0E0SMZ6</accession>
<proteinExistence type="predicted"/>
<evidence type="ECO:0000313" key="1">
    <source>
        <dbReference type="EnsemblFungi" id="CEF87809"/>
    </source>
</evidence>
<name>A0A0E0SMZ6_GIBZE</name>
<organism evidence="1">
    <name type="scientific">Gibberella zeae (strain ATCC MYA-4620 / CBS 123657 / FGSC 9075 / NRRL 31084 / PH-1)</name>
    <name type="common">Wheat head blight fungus</name>
    <name type="synonym">Fusarium graminearum</name>
    <dbReference type="NCBI Taxonomy" id="229533"/>
    <lineage>
        <taxon>Eukaryota</taxon>
        <taxon>Fungi</taxon>
        <taxon>Dikarya</taxon>
        <taxon>Ascomycota</taxon>
        <taxon>Pezizomycotina</taxon>
        <taxon>Sordariomycetes</taxon>
        <taxon>Hypocreomycetidae</taxon>
        <taxon>Hypocreales</taxon>
        <taxon>Nectriaceae</taxon>
        <taxon>Fusarium</taxon>
    </lineage>
</organism>
<protein>
    <submittedName>
        <fullName evidence="1">Uncharacterized protein</fullName>
    </submittedName>
</protein>
<reference evidence="1" key="1">
    <citation type="journal article" date="2007" name="Science">
        <title>The Fusarium graminearum genome reveals a link between localized polymorphism and pathogen specialization.</title>
        <authorList>
            <person name="Cuomo C.A."/>
            <person name="Gueldener U."/>
            <person name="Xu J.-R."/>
            <person name="Trail F."/>
            <person name="Turgeon B.G."/>
            <person name="Di Pietro A."/>
            <person name="Walton J.D."/>
            <person name="Ma L.-J."/>
            <person name="Baker S.E."/>
            <person name="Rep M."/>
            <person name="Adam G."/>
            <person name="Antoniw J."/>
            <person name="Baldwin T."/>
            <person name="Calvo S.E."/>
            <person name="Chang Y.-L."/>
            <person name="DeCaprio D."/>
            <person name="Gale L.R."/>
            <person name="Gnerre S."/>
            <person name="Goswami R.S."/>
            <person name="Hammond-Kosack K."/>
            <person name="Harris L.J."/>
            <person name="Hilburn K."/>
            <person name="Kennell J.C."/>
            <person name="Kroken S."/>
            <person name="Magnuson J.K."/>
            <person name="Mannhaupt G."/>
            <person name="Mauceli E.W."/>
            <person name="Mewes H.-W."/>
            <person name="Mitterbauer R."/>
            <person name="Muehlbauer G."/>
            <person name="Muensterkoetter M."/>
            <person name="Nelson D."/>
            <person name="O'Donnell K."/>
            <person name="Ouellet T."/>
            <person name="Qi W."/>
            <person name="Quesneville H."/>
            <person name="Roncero M.I.G."/>
            <person name="Seong K.-Y."/>
            <person name="Tetko I.V."/>
            <person name="Urban M."/>
            <person name="Waalwijk C."/>
            <person name="Ward T.J."/>
            <person name="Yao J."/>
            <person name="Birren B.W."/>
            <person name="Kistler H.C."/>
        </authorList>
    </citation>
    <scope>NUCLEOTIDE SEQUENCE [LARGE SCALE GENOMIC DNA]</scope>
    <source>
        <strain evidence="1">PH-1 / ATCC MYA-4620 / FGSC 9075 / NRRL 31084</strain>
    </source>
</reference>
<dbReference type="EMBL" id="HG970334">
    <property type="status" value="NOT_ANNOTATED_CDS"/>
    <property type="molecule type" value="Genomic_DNA"/>
</dbReference>
<reference evidence="1" key="2">
    <citation type="journal article" date="2010" name="Nature">
        <title>Comparative genomics reveals mobile pathogenicity chromosomes in Fusarium.</title>
        <authorList>
            <person name="Ma L.J."/>
            <person name="van der Does H.C."/>
            <person name="Borkovich K.A."/>
            <person name="Coleman J.J."/>
            <person name="Daboussi M.J."/>
            <person name="Di Pietro A."/>
            <person name="Dufresne M."/>
            <person name="Freitag M."/>
            <person name="Grabherr M."/>
            <person name="Henrissat B."/>
            <person name="Houterman P.M."/>
            <person name="Kang S."/>
            <person name="Shim W.B."/>
            <person name="Woloshuk C."/>
            <person name="Xie X."/>
            <person name="Xu J.R."/>
            <person name="Antoniw J."/>
            <person name="Baker S.E."/>
            <person name="Bluhm B.H."/>
            <person name="Breakspear A."/>
            <person name="Brown D.W."/>
            <person name="Butchko R.A."/>
            <person name="Chapman S."/>
            <person name="Coulson R."/>
            <person name="Coutinho P.M."/>
            <person name="Danchin E.G."/>
            <person name="Diener A."/>
            <person name="Gale L.R."/>
            <person name="Gardiner D.M."/>
            <person name="Goff S."/>
            <person name="Hammond-Kosack K.E."/>
            <person name="Hilburn K."/>
            <person name="Hua-Van A."/>
            <person name="Jonkers W."/>
            <person name="Kazan K."/>
            <person name="Kodira C.D."/>
            <person name="Koehrsen M."/>
            <person name="Kumar L."/>
            <person name="Lee Y.H."/>
            <person name="Li L."/>
            <person name="Manners J.M."/>
            <person name="Miranda-Saavedra D."/>
            <person name="Mukherjee M."/>
            <person name="Park G."/>
            <person name="Park J."/>
            <person name="Park S.Y."/>
            <person name="Proctor R.H."/>
            <person name="Regev A."/>
            <person name="Ruiz-Roldan M.C."/>
            <person name="Sain D."/>
            <person name="Sakthikumar S."/>
            <person name="Sykes S."/>
            <person name="Schwartz D.C."/>
            <person name="Turgeon B.G."/>
            <person name="Wapinski I."/>
            <person name="Yoder O."/>
            <person name="Young S."/>
            <person name="Zeng Q."/>
            <person name="Zhou S."/>
            <person name="Galagan J."/>
            <person name="Cuomo C.A."/>
            <person name="Kistler H.C."/>
            <person name="Rep M."/>
        </authorList>
    </citation>
    <scope>GENOME REANNOTATION</scope>
    <source>
        <strain evidence="1">PH-1 / ATCC MYA-4620 / FGSC 9075 / NRRL 31084</strain>
    </source>
</reference>
<reference evidence="1" key="3">
    <citation type="submission" date="2017-01" db="UniProtKB">
        <authorList>
            <consortium name="EnsemblFungi"/>
        </authorList>
    </citation>
    <scope>IDENTIFICATION</scope>
    <source>
        <strain evidence="1">PH-1 / ATCC MYA-4620 / FGSC 9075 / NRRL 31084</strain>
    </source>
</reference>
<dbReference type="EnsemblFungi" id="CEF87809">
    <property type="protein sequence ID" value="CEF87809"/>
    <property type="gene ID" value="FGRRES_20253"/>
</dbReference>
<dbReference type="AlphaFoldDB" id="A0A0E0SMZ6"/>
<sequence>MLGLSFFTVPVPSVWVIFPRRRSTVDAEVAYLETLEAGNLDEPLYMRRKELGLSDW</sequence>